<feature type="domain" description="ABC transporter" evidence="8">
    <location>
        <begin position="18"/>
        <end position="522"/>
    </location>
</feature>
<evidence type="ECO:0000256" key="7">
    <source>
        <dbReference type="SAM" id="MobiDB-lite"/>
    </source>
</evidence>
<evidence type="ECO:0000256" key="3">
    <source>
        <dbReference type="ARBA" id="ARBA00022597"/>
    </source>
</evidence>
<dbReference type="Pfam" id="PF00005">
    <property type="entry name" value="ABC_tran"/>
    <property type="match status" value="2"/>
</dbReference>
<keyword evidence="10" id="KW-1185">Reference proteome</keyword>
<sequence length="550" mass="59491">MNTHAAVPHVPPRTGVTFEAAGISKSYGPNVILDDIGFEVPANQVVTLVGENGAGKSTIFNILSGLTAPSTGSMRLNGRPYAPRSYGEAVDHGVSRVFQEQALIQNVPVYENLLLGQDHRFLRYGQIVDRAAMIEVAERIVDEAGIDVDVRRRTGDYDFSKRQSIEIARACLAPTIVGGVRTPLVLLDEPTSALDRRDEEAFFRLVKRIRQFGSLLFVSHRLSEVLEISDLIYVLKDGKLVAKLDPRTADEPLLHSLMVGRERATDYYYERRQRDVATQPVVLAAEGIDIDGKGEVLDIEVRAGEVVGIGGLLDSGKSALGKAVAGVVPPAAGKVALAGARGRTPDIRRFVGKGLGYIPAERLAEGIIPSFSVSWNLSTGSGGDLFSGPLGFWRRRREVAIARRYIDSLAIRSATPDLSCRRLSGGNQQKVVLARWLARTPKVLILDNPTRGVDAGAKQEIYRLIRELTEAGVGIVLITDELLELIGLSNRVLIMQRGRIVAEVPAPADAKPTEHQLVVQMLPQGSSGEAPSRAPATAPAPFHPAALETV</sequence>
<dbReference type="PANTHER" id="PTHR43790:SF9">
    <property type="entry name" value="GALACTOFURANOSE TRANSPORTER ATP-BINDING PROTEIN YTFR"/>
    <property type="match status" value="1"/>
</dbReference>
<feature type="region of interest" description="Disordered" evidence="7">
    <location>
        <begin position="524"/>
        <end position="550"/>
    </location>
</feature>
<dbReference type="EC" id="3.6.3.17" evidence="9"/>
<dbReference type="InterPro" id="IPR050107">
    <property type="entry name" value="ABC_carbohydrate_import_ATPase"/>
</dbReference>
<dbReference type="PROSITE" id="PS50893">
    <property type="entry name" value="ABC_TRANSPORTER_2"/>
    <property type="match status" value="1"/>
</dbReference>
<evidence type="ECO:0000256" key="1">
    <source>
        <dbReference type="ARBA" id="ARBA00005417"/>
    </source>
</evidence>
<proteinExistence type="inferred from homology"/>
<dbReference type="SMART" id="SM00382">
    <property type="entry name" value="AAA"/>
    <property type="match status" value="2"/>
</dbReference>
<keyword evidence="3" id="KW-0762">Sugar transport</keyword>
<dbReference type="Proteomes" id="UP000433050">
    <property type="component" value="Unassembled WGS sequence"/>
</dbReference>
<dbReference type="EMBL" id="CACSAS010000001">
    <property type="protein sequence ID" value="CAA0100563.1"/>
    <property type="molecule type" value="Genomic_DNA"/>
</dbReference>
<evidence type="ECO:0000256" key="5">
    <source>
        <dbReference type="ARBA" id="ARBA00022741"/>
    </source>
</evidence>
<dbReference type="AlphaFoldDB" id="A0A5S9PAA9"/>
<comment type="similarity">
    <text evidence="1">Belongs to the ABC transporter superfamily.</text>
</comment>
<evidence type="ECO:0000256" key="6">
    <source>
        <dbReference type="ARBA" id="ARBA00022840"/>
    </source>
</evidence>
<reference evidence="9 10" key="1">
    <citation type="submission" date="2019-12" db="EMBL/GenBank/DDBJ databases">
        <authorList>
            <person name="Reyes-Prieto M."/>
        </authorList>
    </citation>
    <scope>NUCLEOTIDE SEQUENCE [LARGE SCALE GENOMIC DNA]</scope>
    <source>
        <strain evidence="9">HF14-78462</strain>
    </source>
</reference>
<name>A0A5S9PAA9_9HYPH</name>
<keyword evidence="2" id="KW-0813">Transport</keyword>
<dbReference type="GO" id="GO:0005524">
    <property type="term" value="F:ATP binding"/>
    <property type="evidence" value="ECO:0007669"/>
    <property type="project" value="UniProtKB-KW"/>
</dbReference>
<evidence type="ECO:0000313" key="9">
    <source>
        <dbReference type="EMBL" id="CAA0100563.1"/>
    </source>
</evidence>
<accession>A0A5S9PAA9</accession>
<evidence type="ECO:0000259" key="8">
    <source>
        <dbReference type="PROSITE" id="PS50893"/>
    </source>
</evidence>
<dbReference type="CDD" id="cd03215">
    <property type="entry name" value="ABC_Carb_Monos_II"/>
    <property type="match status" value="1"/>
</dbReference>
<dbReference type="PROSITE" id="PS00211">
    <property type="entry name" value="ABC_TRANSPORTER_1"/>
    <property type="match status" value="1"/>
</dbReference>
<dbReference type="SUPFAM" id="SSF52540">
    <property type="entry name" value="P-loop containing nucleoside triphosphate hydrolases"/>
    <property type="match status" value="2"/>
</dbReference>
<dbReference type="RefSeq" id="WP_159599294.1">
    <property type="nucleotide sequence ID" value="NZ_CACSAS010000001.1"/>
</dbReference>
<organism evidence="9 10">
    <name type="scientific">Starkeya nomas</name>
    <dbReference type="NCBI Taxonomy" id="2666134"/>
    <lineage>
        <taxon>Bacteria</taxon>
        <taxon>Pseudomonadati</taxon>
        <taxon>Pseudomonadota</taxon>
        <taxon>Alphaproteobacteria</taxon>
        <taxon>Hyphomicrobiales</taxon>
        <taxon>Xanthobacteraceae</taxon>
        <taxon>Starkeya</taxon>
    </lineage>
</organism>
<keyword evidence="4" id="KW-0677">Repeat</keyword>
<protein>
    <submittedName>
        <fullName evidence="9">Galactose/methyl galactoside import ATP-binding protein MglA</fullName>
        <ecNumber evidence="9">3.6.3.17</ecNumber>
    </submittedName>
</protein>
<dbReference type="GO" id="GO:0016887">
    <property type="term" value="F:ATP hydrolysis activity"/>
    <property type="evidence" value="ECO:0007669"/>
    <property type="project" value="InterPro"/>
</dbReference>
<dbReference type="InterPro" id="IPR003593">
    <property type="entry name" value="AAA+_ATPase"/>
</dbReference>
<keyword evidence="5" id="KW-0547">Nucleotide-binding</keyword>
<evidence type="ECO:0000313" key="10">
    <source>
        <dbReference type="Proteomes" id="UP000433050"/>
    </source>
</evidence>
<dbReference type="InterPro" id="IPR003439">
    <property type="entry name" value="ABC_transporter-like_ATP-bd"/>
</dbReference>
<dbReference type="PANTHER" id="PTHR43790">
    <property type="entry name" value="CARBOHYDRATE TRANSPORT ATP-BINDING PROTEIN MG119-RELATED"/>
    <property type="match status" value="1"/>
</dbReference>
<keyword evidence="9" id="KW-0378">Hydrolase</keyword>
<dbReference type="InterPro" id="IPR017871">
    <property type="entry name" value="ABC_transporter-like_CS"/>
</dbReference>
<keyword evidence="6 9" id="KW-0067">ATP-binding</keyword>
<evidence type="ECO:0000256" key="4">
    <source>
        <dbReference type="ARBA" id="ARBA00022737"/>
    </source>
</evidence>
<feature type="compositionally biased region" description="Low complexity" evidence="7">
    <location>
        <begin position="530"/>
        <end position="550"/>
    </location>
</feature>
<gene>
    <name evidence="9" type="primary">mglA_2</name>
    <name evidence="9" type="ORF">STARVERO_02625</name>
</gene>
<dbReference type="Gene3D" id="3.40.50.300">
    <property type="entry name" value="P-loop containing nucleotide triphosphate hydrolases"/>
    <property type="match status" value="2"/>
</dbReference>
<dbReference type="InterPro" id="IPR027417">
    <property type="entry name" value="P-loop_NTPase"/>
</dbReference>
<evidence type="ECO:0000256" key="2">
    <source>
        <dbReference type="ARBA" id="ARBA00022448"/>
    </source>
</evidence>
<dbReference type="CDD" id="cd03216">
    <property type="entry name" value="ABC_Carb_Monos_I"/>
    <property type="match status" value="1"/>
</dbReference>